<evidence type="ECO:0000256" key="5">
    <source>
        <dbReference type="SAM" id="Phobius"/>
    </source>
</evidence>
<keyword evidence="3" id="KW-0732">Signal</keyword>
<dbReference type="Pfam" id="PF00746">
    <property type="entry name" value="Gram_pos_anchor"/>
    <property type="match status" value="1"/>
</dbReference>
<evidence type="ECO:0000256" key="3">
    <source>
        <dbReference type="ARBA" id="ARBA00022729"/>
    </source>
</evidence>
<evidence type="ECO:0000256" key="1">
    <source>
        <dbReference type="ARBA" id="ARBA00022512"/>
    </source>
</evidence>
<dbReference type="NCBIfam" id="NF041528">
    <property type="entry name" value="strep_LAETG"/>
    <property type="match status" value="1"/>
</dbReference>
<dbReference type="EMBL" id="QOUI01000004">
    <property type="protein sequence ID" value="RCK70091.1"/>
    <property type="molecule type" value="Genomic_DNA"/>
</dbReference>
<keyword evidence="5" id="KW-0472">Membrane</keyword>
<proteinExistence type="predicted"/>
<evidence type="ECO:0000256" key="2">
    <source>
        <dbReference type="ARBA" id="ARBA00022525"/>
    </source>
</evidence>
<name>A0A367YYR1_9ACTN</name>
<evidence type="ECO:0000259" key="6">
    <source>
        <dbReference type="Pfam" id="PF00746"/>
    </source>
</evidence>
<protein>
    <submittedName>
        <fullName evidence="7">LPXTG cell wall anchor domain-containing protein</fullName>
    </submittedName>
</protein>
<keyword evidence="8" id="KW-1185">Reference proteome</keyword>
<feature type="transmembrane region" description="Helical" evidence="5">
    <location>
        <begin position="16"/>
        <end position="36"/>
    </location>
</feature>
<dbReference type="InterPro" id="IPR019931">
    <property type="entry name" value="LPXTG_anchor"/>
</dbReference>
<keyword evidence="4" id="KW-0572">Peptidoglycan-anchor</keyword>
<reference evidence="7 8" key="1">
    <citation type="submission" date="2018-07" db="EMBL/GenBank/DDBJ databases">
        <title>Desertimonas flava gen. nov. sp. nov.</title>
        <authorList>
            <person name="Liu S."/>
        </authorList>
    </citation>
    <scope>NUCLEOTIDE SEQUENCE [LARGE SCALE GENOMIC DNA]</scope>
    <source>
        <strain evidence="7 8">16Sb5-5</strain>
    </source>
</reference>
<evidence type="ECO:0000313" key="8">
    <source>
        <dbReference type="Proteomes" id="UP000252770"/>
    </source>
</evidence>
<feature type="domain" description="Gram-positive cocci surface proteins LPxTG" evidence="6">
    <location>
        <begin position="5"/>
        <end position="40"/>
    </location>
</feature>
<dbReference type="NCBIfam" id="TIGR01167">
    <property type="entry name" value="LPXTG_anchor"/>
    <property type="match status" value="1"/>
</dbReference>
<evidence type="ECO:0000313" key="7">
    <source>
        <dbReference type="EMBL" id="RCK70091.1"/>
    </source>
</evidence>
<comment type="caution">
    <text evidence="7">The sequence shown here is derived from an EMBL/GenBank/DDBJ whole genome shotgun (WGS) entry which is preliminary data.</text>
</comment>
<dbReference type="AlphaFoldDB" id="A0A367YYR1"/>
<keyword evidence="5" id="KW-0812">Transmembrane</keyword>
<sequence>MSAEGGRLPDTGSGSATLVAGAAAVLLALGAATLWYSRRRGGARTR</sequence>
<keyword evidence="5" id="KW-1133">Transmembrane helix</keyword>
<accession>A0A367YYR1</accession>
<dbReference type="Proteomes" id="UP000252770">
    <property type="component" value="Unassembled WGS sequence"/>
</dbReference>
<keyword evidence="2" id="KW-0964">Secreted</keyword>
<gene>
    <name evidence="7" type="ORF">DT076_08855</name>
</gene>
<organism evidence="7 8">
    <name type="scientific">Desertihabitans brevis</name>
    <dbReference type="NCBI Taxonomy" id="2268447"/>
    <lineage>
        <taxon>Bacteria</taxon>
        <taxon>Bacillati</taxon>
        <taxon>Actinomycetota</taxon>
        <taxon>Actinomycetes</taxon>
        <taxon>Propionibacteriales</taxon>
        <taxon>Propionibacteriaceae</taxon>
        <taxon>Desertihabitans</taxon>
    </lineage>
</organism>
<keyword evidence="1" id="KW-0134">Cell wall</keyword>
<evidence type="ECO:0000256" key="4">
    <source>
        <dbReference type="ARBA" id="ARBA00023088"/>
    </source>
</evidence>